<dbReference type="Proteomes" id="UP001146793">
    <property type="component" value="Unassembled WGS sequence"/>
</dbReference>
<organism evidence="2 3">
    <name type="scientific">Anaeramoeba flamelloides</name>
    <dbReference type="NCBI Taxonomy" id="1746091"/>
    <lineage>
        <taxon>Eukaryota</taxon>
        <taxon>Metamonada</taxon>
        <taxon>Anaeramoebidae</taxon>
        <taxon>Anaeramoeba</taxon>
    </lineage>
</organism>
<proteinExistence type="predicted"/>
<keyword evidence="1" id="KW-0175">Coiled coil</keyword>
<name>A0AAV7YSK5_9EUKA</name>
<comment type="caution">
    <text evidence="2">The sequence shown here is derived from an EMBL/GenBank/DDBJ whole genome shotgun (WGS) entry which is preliminary data.</text>
</comment>
<reference evidence="2" key="1">
    <citation type="submission" date="2022-08" db="EMBL/GenBank/DDBJ databases">
        <title>Novel sulphate-reducing endosymbionts in the free-living metamonad Anaeramoeba.</title>
        <authorList>
            <person name="Jerlstrom-Hultqvist J."/>
            <person name="Cepicka I."/>
            <person name="Gallot-Lavallee L."/>
            <person name="Salas-Leiva D."/>
            <person name="Curtis B.A."/>
            <person name="Zahonova K."/>
            <person name="Pipaliya S."/>
            <person name="Dacks J."/>
            <person name="Roger A.J."/>
        </authorList>
    </citation>
    <scope>NUCLEOTIDE SEQUENCE</scope>
    <source>
        <strain evidence="2">Busselton2</strain>
    </source>
</reference>
<evidence type="ECO:0000256" key="1">
    <source>
        <dbReference type="SAM" id="Coils"/>
    </source>
</evidence>
<protein>
    <submittedName>
        <fullName evidence="2">Uncharacterized protein</fullName>
    </submittedName>
</protein>
<dbReference type="EMBL" id="JANTQA010000051">
    <property type="protein sequence ID" value="KAJ3430683.1"/>
    <property type="molecule type" value="Genomic_DNA"/>
</dbReference>
<accession>A0AAV7YSK5</accession>
<sequence length="323" mass="38199">MNNNSEIERFCFESLLTEPNSLKKNKQLEQIKKEMEINERILKLLKKADVDSEIVIKDLKASSKKLDKENEQEENKLKKLHHKNMSKMRTEKEKMLLIKNYWVDMKNTNQAEIHMSNFDIHGNLETLNIQKILKDIGIEIKNLVETYLEFQITNVLYQVGVESWNQMVEVSRVYDEKFVGLFKVTNKRIEHFRSITKNYHPKHIYQSLKEKEKFIGPIVDKFKDSLEEVLEEEPDFLDDFTDFTDKLCEWFWNALIAENELVLLVPPDRDEEKGIATFDTRTMLNVSDEEEEKVCVVFPGVKLKNGQVLMKMICFGESVFDQF</sequence>
<evidence type="ECO:0000313" key="3">
    <source>
        <dbReference type="Proteomes" id="UP001146793"/>
    </source>
</evidence>
<gene>
    <name evidence="2" type="ORF">M0812_23699</name>
</gene>
<dbReference type="AlphaFoldDB" id="A0AAV7YSK5"/>
<evidence type="ECO:0000313" key="2">
    <source>
        <dbReference type="EMBL" id="KAJ3430683.1"/>
    </source>
</evidence>
<feature type="coiled-coil region" evidence="1">
    <location>
        <begin position="28"/>
        <end position="83"/>
    </location>
</feature>